<dbReference type="AlphaFoldDB" id="A0A8X6U6T5"/>
<dbReference type="Proteomes" id="UP000887013">
    <property type="component" value="Unassembled WGS sequence"/>
</dbReference>
<comment type="caution">
    <text evidence="1">The sequence shown here is derived from an EMBL/GenBank/DDBJ whole genome shotgun (WGS) entry which is preliminary data.</text>
</comment>
<dbReference type="EMBL" id="BMAW01122127">
    <property type="protein sequence ID" value="GFT97585.1"/>
    <property type="molecule type" value="Genomic_DNA"/>
</dbReference>
<reference evidence="1" key="1">
    <citation type="submission" date="2020-08" db="EMBL/GenBank/DDBJ databases">
        <title>Multicomponent nature underlies the extraordinary mechanical properties of spider dragline silk.</title>
        <authorList>
            <person name="Kono N."/>
            <person name="Nakamura H."/>
            <person name="Mori M."/>
            <person name="Yoshida Y."/>
            <person name="Ohtoshi R."/>
            <person name="Malay A.D."/>
            <person name="Moran D.A.P."/>
            <person name="Tomita M."/>
            <person name="Numata K."/>
            <person name="Arakawa K."/>
        </authorList>
    </citation>
    <scope>NUCLEOTIDE SEQUENCE</scope>
</reference>
<organism evidence="1 2">
    <name type="scientific">Nephila pilipes</name>
    <name type="common">Giant wood spider</name>
    <name type="synonym">Nephila maculata</name>
    <dbReference type="NCBI Taxonomy" id="299642"/>
    <lineage>
        <taxon>Eukaryota</taxon>
        <taxon>Metazoa</taxon>
        <taxon>Ecdysozoa</taxon>
        <taxon>Arthropoda</taxon>
        <taxon>Chelicerata</taxon>
        <taxon>Arachnida</taxon>
        <taxon>Araneae</taxon>
        <taxon>Araneomorphae</taxon>
        <taxon>Entelegynae</taxon>
        <taxon>Araneoidea</taxon>
        <taxon>Nephilidae</taxon>
        <taxon>Nephila</taxon>
    </lineage>
</organism>
<name>A0A8X6U6T5_NEPPI</name>
<sequence>MILKKTDVLLSLAKEYGIDRAPFMNEVGMLVGTADKVLTANDESEWLTGDEEKINYYLADDDLIEDVSSIIGNKEEDGEEKATTVVQTIPYNTAIDPFAISIALAGKKCIPSSHRMT</sequence>
<protein>
    <submittedName>
        <fullName evidence="1">Uncharacterized protein</fullName>
    </submittedName>
</protein>
<evidence type="ECO:0000313" key="1">
    <source>
        <dbReference type="EMBL" id="GFT97585.1"/>
    </source>
</evidence>
<proteinExistence type="predicted"/>
<accession>A0A8X6U6T5</accession>
<keyword evidence="2" id="KW-1185">Reference proteome</keyword>
<gene>
    <name evidence="1" type="ORF">NPIL_497811</name>
</gene>
<evidence type="ECO:0000313" key="2">
    <source>
        <dbReference type="Proteomes" id="UP000887013"/>
    </source>
</evidence>